<evidence type="ECO:0000259" key="5">
    <source>
        <dbReference type="Pfam" id="PF00296"/>
    </source>
</evidence>
<dbReference type="RefSeq" id="WP_240171014.1">
    <property type="nucleotide sequence ID" value="NZ_CP092365.1"/>
</dbReference>
<dbReference type="Gene3D" id="3.20.20.30">
    <property type="entry name" value="Luciferase-like domain"/>
    <property type="match status" value="1"/>
</dbReference>
<protein>
    <submittedName>
        <fullName evidence="6">LLM class F420-dependent oxidoreductase</fullName>
    </submittedName>
</protein>
<evidence type="ECO:0000256" key="1">
    <source>
        <dbReference type="ARBA" id="ARBA00022630"/>
    </source>
</evidence>
<keyword evidence="4" id="KW-0503">Monooxygenase</keyword>
<dbReference type="NCBIfam" id="TIGR03619">
    <property type="entry name" value="F420_Rv2161c"/>
    <property type="match status" value="1"/>
</dbReference>
<proteinExistence type="predicted"/>
<sequence length="295" mass="31763">MRLGLATPVVLQVPGVASPWERDADIADVADIAETADALGFDYLTCAEHVAVPAADAAERGGTYWDPLATLSFLAARTSRIRLATSVLVLGYHHPLAIAKRYGTLDRISAGRLVLGVGVGSLRAEFDLLGAEFTDRGERADDALRALRASLSQSRASYHGAHYRYDDLIVQPCARQQHVPIWVGGHTRRSLRRAVQLADGWMPFGLRATEITRLLGSVALPDGFEVVLSTGRALDPDGDPQEARRVVRRLRHAGATAVTCVLAASSADHYRAQLAAMRALADDLDDAKGHGDDRS</sequence>
<dbReference type="EMBL" id="CP092365">
    <property type="protein sequence ID" value="ULN52743.1"/>
    <property type="molecule type" value="Genomic_DNA"/>
</dbReference>
<dbReference type="InterPro" id="IPR011251">
    <property type="entry name" value="Luciferase-like_dom"/>
</dbReference>
<gene>
    <name evidence="6" type="ORF">MIU77_18280</name>
</gene>
<accession>A0ABY3TYF2</accession>
<keyword evidence="3" id="KW-0560">Oxidoreductase</keyword>
<dbReference type="InterPro" id="IPR050172">
    <property type="entry name" value="SsuD_RutA_monooxygenase"/>
</dbReference>
<evidence type="ECO:0000256" key="4">
    <source>
        <dbReference type="ARBA" id="ARBA00023033"/>
    </source>
</evidence>
<evidence type="ECO:0000256" key="3">
    <source>
        <dbReference type="ARBA" id="ARBA00023002"/>
    </source>
</evidence>
<keyword evidence="2" id="KW-0288">FMN</keyword>
<name>A0ABY3TYF2_9MYCO</name>
<dbReference type="InterPro" id="IPR019921">
    <property type="entry name" value="Lucif-like_OxRdtase_Rv2161c"/>
</dbReference>
<evidence type="ECO:0000256" key="2">
    <source>
        <dbReference type="ARBA" id="ARBA00022643"/>
    </source>
</evidence>
<evidence type="ECO:0000313" key="7">
    <source>
        <dbReference type="Proteomes" id="UP001055200"/>
    </source>
</evidence>
<dbReference type="PANTHER" id="PTHR42847">
    <property type="entry name" value="ALKANESULFONATE MONOOXYGENASE"/>
    <property type="match status" value="1"/>
</dbReference>
<keyword evidence="1" id="KW-0285">Flavoprotein</keyword>
<keyword evidence="7" id="KW-1185">Reference proteome</keyword>
<dbReference type="InterPro" id="IPR036661">
    <property type="entry name" value="Luciferase-like_sf"/>
</dbReference>
<feature type="domain" description="Luciferase-like" evidence="5">
    <location>
        <begin position="1"/>
        <end position="274"/>
    </location>
</feature>
<reference evidence="6" key="1">
    <citation type="submission" date="2022-08" db="EMBL/GenBank/DDBJ databases">
        <title>Complete genome sequence of 14 non-tuberculosis mycobacteria type-strains.</title>
        <authorList>
            <person name="Igarashi Y."/>
            <person name="Osugi A."/>
            <person name="Mitarai S."/>
        </authorList>
    </citation>
    <scope>NUCLEOTIDE SEQUENCE</scope>
    <source>
        <strain evidence="6">DSM 45575</strain>
    </source>
</reference>
<dbReference type="Proteomes" id="UP001055200">
    <property type="component" value="Chromosome"/>
</dbReference>
<organism evidence="6 7">
    <name type="scientific">Mycolicibacillus parakoreensis</name>
    <dbReference type="NCBI Taxonomy" id="1069221"/>
    <lineage>
        <taxon>Bacteria</taxon>
        <taxon>Bacillati</taxon>
        <taxon>Actinomycetota</taxon>
        <taxon>Actinomycetes</taxon>
        <taxon>Mycobacteriales</taxon>
        <taxon>Mycobacteriaceae</taxon>
        <taxon>Mycolicibacillus</taxon>
    </lineage>
</organism>
<evidence type="ECO:0000313" key="6">
    <source>
        <dbReference type="EMBL" id="ULN52743.1"/>
    </source>
</evidence>
<dbReference type="Pfam" id="PF00296">
    <property type="entry name" value="Bac_luciferase"/>
    <property type="match status" value="1"/>
</dbReference>
<dbReference type="SUPFAM" id="SSF51679">
    <property type="entry name" value="Bacterial luciferase-like"/>
    <property type="match status" value="1"/>
</dbReference>
<dbReference type="PANTHER" id="PTHR42847:SF4">
    <property type="entry name" value="ALKANESULFONATE MONOOXYGENASE-RELATED"/>
    <property type="match status" value="1"/>
</dbReference>